<reference evidence="15" key="1">
    <citation type="submission" date="2018-11" db="EMBL/GenBank/DDBJ databases">
        <title>Phylogenetic, genomic, and biogeographic characterization of a novel and ubiquitous marine invertebrate-associated Rickettsiales parasite, Candidatus Marinoinvertebrata rohwerii, gen. nov., sp. nov.</title>
        <authorList>
            <person name="Klinges J.G."/>
            <person name="Rosales S.M."/>
            <person name="Mcminds R."/>
            <person name="Shaver E.C."/>
            <person name="Shantz A."/>
            <person name="Peters E.C."/>
            <person name="Burkepile D.E."/>
            <person name="Silliman B.R."/>
            <person name="Vega Thurber R.L."/>
        </authorList>
    </citation>
    <scope>NUCLEOTIDE SEQUENCE [LARGE SCALE GENOMIC DNA]</scope>
    <source>
        <strain evidence="15">a_cerv_44</strain>
    </source>
</reference>
<dbReference type="PROSITE" id="PS01155">
    <property type="entry name" value="ENDONUCLEASE_III_2"/>
    <property type="match status" value="1"/>
</dbReference>
<feature type="binding site" evidence="12">
    <location>
        <position position="187"/>
    </location>
    <ligand>
        <name>[4Fe-4S] cluster</name>
        <dbReference type="ChEBI" id="CHEBI:49883"/>
    </ligand>
</feature>
<dbReference type="GO" id="GO:0006285">
    <property type="term" value="P:base-excision repair, AP site formation"/>
    <property type="evidence" value="ECO:0007669"/>
    <property type="project" value="TreeGrafter"/>
</dbReference>
<keyword evidence="4 12" id="KW-0227">DNA damage</keyword>
<dbReference type="Pfam" id="PF00730">
    <property type="entry name" value="HhH-GPD"/>
    <property type="match status" value="1"/>
</dbReference>
<proteinExistence type="inferred from homology"/>
<dbReference type="EMBL" id="RXFM01000026">
    <property type="protein sequence ID" value="RST68520.1"/>
    <property type="molecule type" value="Genomic_DNA"/>
</dbReference>
<dbReference type="InterPro" id="IPR004036">
    <property type="entry name" value="Endonuclease-III-like_CS2"/>
</dbReference>
<keyword evidence="5 12" id="KW-0378">Hydrolase</keyword>
<evidence type="ECO:0000256" key="8">
    <source>
        <dbReference type="ARBA" id="ARBA00023125"/>
    </source>
</evidence>
<dbReference type="InterPro" id="IPR003265">
    <property type="entry name" value="HhH-GPD_domain"/>
</dbReference>
<keyword evidence="14" id="KW-0540">Nuclease</keyword>
<keyword evidence="6 12" id="KW-0408">Iron</keyword>
<keyword evidence="9 12" id="KW-0234">DNA repair</keyword>
<gene>
    <name evidence="12 14" type="primary">nth</name>
    <name evidence="14" type="ORF">EIC27_02585</name>
</gene>
<dbReference type="PANTHER" id="PTHR10359:SF18">
    <property type="entry name" value="ENDONUCLEASE III"/>
    <property type="match status" value="1"/>
</dbReference>
<dbReference type="OrthoDB" id="9800977at2"/>
<evidence type="ECO:0000256" key="4">
    <source>
        <dbReference type="ARBA" id="ARBA00022763"/>
    </source>
</evidence>
<evidence type="ECO:0000259" key="13">
    <source>
        <dbReference type="SMART" id="SM00478"/>
    </source>
</evidence>
<evidence type="ECO:0000313" key="14">
    <source>
        <dbReference type="EMBL" id="RST68520.1"/>
    </source>
</evidence>
<dbReference type="Pfam" id="PF00633">
    <property type="entry name" value="HHH"/>
    <property type="match status" value="1"/>
</dbReference>
<dbReference type="Proteomes" id="UP000279470">
    <property type="component" value="Unassembled WGS sequence"/>
</dbReference>
<comment type="function">
    <text evidence="12">DNA repair enzyme that has both DNA N-glycosylase activity and AP-lyase activity. The DNA N-glycosylase activity releases various damaged pyrimidines from DNA by cleaving the N-glycosidic bond, leaving an AP (apurinic/apyrimidinic) site. The AP-lyase activity cleaves the phosphodiester bond 3' to the AP site by a beta-elimination, leaving a 3'-terminal unsaturated sugar and a product with a terminal 5'-phosphate.</text>
</comment>
<dbReference type="PANTHER" id="PTHR10359">
    <property type="entry name" value="A/G-SPECIFIC ADENINE GLYCOSYLASE/ENDONUCLEASE III"/>
    <property type="match status" value="1"/>
</dbReference>
<dbReference type="SMART" id="SM00478">
    <property type="entry name" value="ENDO3c"/>
    <property type="match status" value="1"/>
</dbReference>
<dbReference type="GO" id="GO:0003677">
    <property type="term" value="F:DNA binding"/>
    <property type="evidence" value="ECO:0007669"/>
    <property type="project" value="UniProtKB-UniRule"/>
</dbReference>
<evidence type="ECO:0000256" key="12">
    <source>
        <dbReference type="HAMAP-Rule" id="MF_00942"/>
    </source>
</evidence>
<dbReference type="InterPro" id="IPR005759">
    <property type="entry name" value="Nth"/>
</dbReference>
<dbReference type="Gene3D" id="1.10.340.30">
    <property type="entry name" value="Hypothetical protein, domain 2"/>
    <property type="match status" value="1"/>
</dbReference>
<dbReference type="SUPFAM" id="SSF48150">
    <property type="entry name" value="DNA-glycosylase"/>
    <property type="match status" value="1"/>
</dbReference>
<dbReference type="GO" id="GO:0019104">
    <property type="term" value="F:DNA N-glycosylase activity"/>
    <property type="evidence" value="ECO:0007669"/>
    <property type="project" value="UniProtKB-UniRule"/>
</dbReference>
<dbReference type="GO" id="GO:0140078">
    <property type="term" value="F:class I DNA-(apurinic or apyrimidinic site) endonuclease activity"/>
    <property type="evidence" value="ECO:0007669"/>
    <property type="project" value="UniProtKB-EC"/>
</dbReference>
<keyword evidence="8 12" id="KW-0238">DNA-binding</keyword>
<comment type="similarity">
    <text evidence="1 12">Belongs to the Nth/MutY family.</text>
</comment>
<dbReference type="NCBIfam" id="TIGR01083">
    <property type="entry name" value="nth"/>
    <property type="match status" value="1"/>
</dbReference>
<evidence type="ECO:0000313" key="15">
    <source>
        <dbReference type="Proteomes" id="UP000279470"/>
    </source>
</evidence>
<evidence type="ECO:0000256" key="1">
    <source>
        <dbReference type="ARBA" id="ARBA00008343"/>
    </source>
</evidence>
<keyword evidence="2 12" id="KW-0004">4Fe-4S</keyword>
<keyword evidence="15" id="KW-1185">Reference proteome</keyword>
<sequence>MHKKNVDQIFQILSQQRPAPKIELDFINNFTLFVAVVLSAQSTDKGVNKVTPRLFEVADDPYKMLMLGEANLRGYIKSIGLYNSKAKNIINACQIMVDKHDNQLPDNFDDLCELPGVGRKSANVLLNSLFNQHTIAVDTHVFRVSNRLGLCKTKTPDATEFALVKKIPNKWKKYAHHWLVLHGRYICKARKPMCKECIIYDLCEFGDKI</sequence>
<dbReference type="InterPro" id="IPR000445">
    <property type="entry name" value="HhH_motif"/>
</dbReference>
<evidence type="ECO:0000256" key="6">
    <source>
        <dbReference type="ARBA" id="ARBA00023004"/>
    </source>
</evidence>
<accession>A0A3R9Z9U9</accession>
<dbReference type="FunFam" id="1.10.1670.10:FF:000001">
    <property type="entry name" value="Endonuclease III"/>
    <property type="match status" value="1"/>
</dbReference>
<keyword evidence="10 12" id="KW-0456">Lyase</keyword>
<keyword evidence="3 12" id="KW-0479">Metal-binding</keyword>
<protein>
    <recommendedName>
        <fullName evidence="12">Endonuclease III</fullName>
        <ecNumber evidence="12">4.2.99.18</ecNumber>
    </recommendedName>
    <alternativeName>
        <fullName evidence="12">DNA-(apurinic or apyrimidinic site) lyase</fullName>
    </alternativeName>
</protein>
<dbReference type="FunFam" id="1.10.340.30:FF:000001">
    <property type="entry name" value="Endonuclease III"/>
    <property type="match status" value="1"/>
</dbReference>
<comment type="caution">
    <text evidence="14">The sequence shown here is derived from an EMBL/GenBank/DDBJ whole genome shotgun (WGS) entry which is preliminary data.</text>
</comment>
<dbReference type="RefSeq" id="WP_126044593.1">
    <property type="nucleotide sequence ID" value="NZ_RXFM01000026.1"/>
</dbReference>
<dbReference type="PIRSF" id="PIRSF001435">
    <property type="entry name" value="Nth"/>
    <property type="match status" value="1"/>
</dbReference>
<dbReference type="InterPro" id="IPR003651">
    <property type="entry name" value="Endonuclease3_FeS-loop_motif"/>
</dbReference>
<keyword evidence="7 12" id="KW-0411">Iron-sulfur</keyword>
<dbReference type="AlphaFoldDB" id="A0A3R9Z9U9"/>
<organism evidence="14 15">
    <name type="scientific">Candidatus Aquarickettsia rohweri</name>
    <dbReference type="NCBI Taxonomy" id="2602574"/>
    <lineage>
        <taxon>Bacteria</taxon>
        <taxon>Pseudomonadati</taxon>
        <taxon>Pseudomonadota</taxon>
        <taxon>Alphaproteobacteria</taxon>
        <taxon>Rickettsiales</taxon>
        <taxon>Candidatus Midichloriaceae</taxon>
        <taxon>Candidatus Aquarickettsia</taxon>
    </lineage>
</organism>
<dbReference type="CDD" id="cd00056">
    <property type="entry name" value="ENDO3c"/>
    <property type="match status" value="1"/>
</dbReference>
<evidence type="ECO:0000256" key="10">
    <source>
        <dbReference type="ARBA" id="ARBA00023239"/>
    </source>
</evidence>
<evidence type="ECO:0000256" key="2">
    <source>
        <dbReference type="ARBA" id="ARBA00022485"/>
    </source>
</evidence>
<keyword evidence="14" id="KW-0255">Endonuclease</keyword>
<dbReference type="InterPro" id="IPR011257">
    <property type="entry name" value="DNA_glycosylase"/>
</dbReference>
<evidence type="ECO:0000256" key="11">
    <source>
        <dbReference type="ARBA" id="ARBA00023295"/>
    </source>
</evidence>
<dbReference type="GO" id="GO:0051539">
    <property type="term" value="F:4 iron, 4 sulfur cluster binding"/>
    <property type="evidence" value="ECO:0007669"/>
    <property type="project" value="UniProtKB-UniRule"/>
</dbReference>
<evidence type="ECO:0000256" key="9">
    <source>
        <dbReference type="ARBA" id="ARBA00023204"/>
    </source>
</evidence>
<evidence type="ECO:0000256" key="5">
    <source>
        <dbReference type="ARBA" id="ARBA00022801"/>
    </source>
</evidence>
<dbReference type="GO" id="GO:0046872">
    <property type="term" value="F:metal ion binding"/>
    <property type="evidence" value="ECO:0007669"/>
    <property type="project" value="UniProtKB-KW"/>
</dbReference>
<feature type="binding site" evidence="12">
    <location>
        <position position="194"/>
    </location>
    <ligand>
        <name>[4Fe-4S] cluster</name>
        <dbReference type="ChEBI" id="CHEBI:49883"/>
    </ligand>
</feature>
<dbReference type="Gene3D" id="1.10.1670.10">
    <property type="entry name" value="Helix-hairpin-Helix base-excision DNA repair enzymes (C-terminal)"/>
    <property type="match status" value="1"/>
</dbReference>
<dbReference type="HAMAP" id="MF_00942">
    <property type="entry name" value="Nth"/>
    <property type="match status" value="1"/>
</dbReference>
<evidence type="ECO:0000256" key="3">
    <source>
        <dbReference type="ARBA" id="ARBA00022723"/>
    </source>
</evidence>
<keyword evidence="11 12" id="KW-0326">Glycosidase</keyword>
<feature type="binding site" evidence="12">
    <location>
        <position position="203"/>
    </location>
    <ligand>
        <name>[4Fe-4S] cluster</name>
        <dbReference type="ChEBI" id="CHEBI:49883"/>
    </ligand>
</feature>
<evidence type="ECO:0000256" key="7">
    <source>
        <dbReference type="ARBA" id="ARBA00023014"/>
    </source>
</evidence>
<dbReference type="EC" id="4.2.99.18" evidence="12"/>
<feature type="binding site" evidence="12">
    <location>
        <position position="197"/>
    </location>
    <ligand>
        <name>[4Fe-4S] cluster</name>
        <dbReference type="ChEBI" id="CHEBI:49883"/>
    </ligand>
</feature>
<dbReference type="InterPro" id="IPR023170">
    <property type="entry name" value="HhH_base_excis_C"/>
</dbReference>
<comment type="cofactor">
    <cofactor evidence="12">
        <name>[4Fe-4S] cluster</name>
        <dbReference type="ChEBI" id="CHEBI:49883"/>
    </cofactor>
    <text evidence="12">Binds 1 [4Fe-4S] cluster.</text>
</comment>
<feature type="domain" description="HhH-GPD" evidence="13">
    <location>
        <begin position="38"/>
        <end position="185"/>
    </location>
</feature>
<name>A0A3R9Z9U9_9RICK</name>
<dbReference type="SMART" id="SM00525">
    <property type="entry name" value="FES"/>
    <property type="match status" value="1"/>
</dbReference>
<comment type="catalytic activity">
    <reaction evidence="12">
        <text>2'-deoxyribonucleotide-(2'-deoxyribose 5'-phosphate)-2'-deoxyribonucleotide-DNA = a 3'-end 2'-deoxyribonucleotide-(2,3-dehydro-2,3-deoxyribose 5'-phosphate)-DNA + a 5'-end 5'-phospho-2'-deoxyribonucleoside-DNA + H(+)</text>
        <dbReference type="Rhea" id="RHEA:66592"/>
        <dbReference type="Rhea" id="RHEA-COMP:13180"/>
        <dbReference type="Rhea" id="RHEA-COMP:16897"/>
        <dbReference type="Rhea" id="RHEA-COMP:17067"/>
        <dbReference type="ChEBI" id="CHEBI:15378"/>
        <dbReference type="ChEBI" id="CHEBI:136412"/>
        <dbReference type="ChEBI" id="CHEBI:157695"/>
        <dbReference type="ChEBI" id="CHEBI:167181"/>
        <dbReference type="EC" id="4.2.99.18"/>
    </reaction>
</comment>